<reference evidence="2" key="1">
    <citation type="submission" date="2017-09" db="EMBL/GenBank/DDBJ databases">
        <title>Depth-based differentiation of microbial function through sediment-hosted aquifers and enrichment of novel symbionts in the deep terrestrial subsurface.</title>
        <authorList>
            <person name="Probst A.J."/>
            <person name="Ladd B."/>
            <person name="Jarett J.K."/>
            <person name="Geller-Mcgrath D.E."/>
            <person name="Sieber C.M.K."/>
            <person name="Emerson J.B."/>
            <person name="Anantharaman K."/>
            <person name="Thomas B.C."/>
            <person name="Malmstrom R."/>
            <person name="Stieglmeier M."/>
            <person name="Klingl A."/>
            <person name="Woyke T."/>
            <person name="Ryan C.M."/>
            <person name="Banfield J.F."/>
        </authorList>
    </citation>
    <scope>NUCLEOTIDE SEQUENCE [LARGE SCALE GENOMIC DNA]</scope>
</reference>
<keyword evidence="1" id="KW-0540">Nuclease</keyword>
<dbReference type="EMBL" id="PFED01000224">
    <property type="protein sequence ID" value="PJE62336.1"/>
    <property type="molecule type" value="Genomic_DNA"/>
</dbReference>
<gene>
    <name evidence="1" type="ORF">COU88_05550</name>
</gene>
<evidence type="ECO:0000313" key="2">
    <source>
        <dbReference type="Proteomes" id="UP000229554"/>
    </source>
</evidence>
<sequence length="48" mass="5413">YDPTIALDYTNPWELTVAVILSAQCTDKRVNIVTQTLFPYLADTKNVP</sequence>
<evidence type="ECO:0000313" key="1">
    <source>
        <dbReference type="EMBL" id="PJE62336.1"/>
    </source>
</evidence>
<dbReference type="Gene3D" id="1.10.340.30">
    <property type="entry name" value="Hypothetical protein, domain 2"/>
    <property type="match status" value="1"/>
</dbReference>
<dbReference type="InterPro" id="IPR011257">
    <property type="entry name" value="DNA_glycosylase"/>
</dbReference>
<organism evidence="1 2">
    <name type="scientific">Candidatus Roizmanbacteria bacterium CG10_big_fil_rev_8_21_14_0_10_39_6</name>
    <dbReference type="NCBI Taxonomy" id="1974853"/>
    <lineage>
        <taxon>Bacteria</taxon>
        <taxon>Candidatus Roizmaniibacteriota</taxon>
    </lineage>
</organism>
<comment type="caution">
    <text evidence="1">The sequence shown here is derived from an EMBL/GenBank/DDBJ whole genome shotgun (WGS) entry which is preliminary data.</text>
</comment>
<dbReference type="SUPFAM" id="SSF48150">
    <property type="entry name" value="DNA-glycosylase"/>
    <property type="match status" value="1"/>
</dbReference>
<proteinExistence type="predicted"/>
<dbReference type="AlphaFoldDB" id="A0A2M8KQY8"/>
<protein>
    <submittedName>
        <fullName evidence="1">Endonuclease III</fullName>
    </submittedName>
</protein>
<keyword evidence="1" id="KW-0255">Endonuclease</keyword>
<feature type="non-terminal residue" evidence="1">
    <location>
        <position position="1"/>
    </location>
</feature>
<accession>A0A2M8KQY8</accession>
<dbReference type="GO" id="GO:0004519">
    <property type="term" value="F:endonuclease activity"/>
    <property type="evidence" value="ECO:0007669"/>
    <property type="project" value="UniProtKB-KW"/>
</dbReference>
<name>A0A2M8KQY8_9BACT</name>
<dbReference type="GO" id="GO:0006281">
    <property type="term" value="P:DNA repair"/>
    <property type="evidence" value="ECO:0007669"/>
    <property type="project" value="InterPro"/>
</dbReference>
<keyword evidence="1" id="KW-0378">Hydrolase</keyword>
<feature type="non-terminal residue" evidence="1">
    <location>
        <position position="48"/>
    </location>
</feature>
<dbReference type="Proteomes" id="UP000229554">
    <property type="component" value="Unassembled WGS sequence"/>
</dbReference>